<feature type="signal peptide" evidence="6">
    <location>
        <begin position="1"/>
        <end position="19"/>
    </location>
</feature>
<reference evidence="7" key="1">
    <citation type="submission" date="2012-12" db="EMBL/GenBank/DDBJ databases">
        <title>Identification and characterization of a phenylalanine ammonia-lyase gene family in Isatis indigotica Fort.</title>
        <authorList>
            <person name="Liu Q."/>
            <person name="Chen J."/>
            <person name="Zhou X."/>
            <person name="Di P."/>
            <person name="Xiao Y."/>
            <person name="Xuan H."/>
            <person name="Zhang L."/>
            <person name="Chen W."/>
        </authorList>
    </citation>
    <scope>NUCLEOTIDE SEQUENCE</scope>
    <source>
        <tissue evidence="7">Salivary gland</tissue>
    </source>
</reference>
<dbReference type="InterPro" id="IPR021971">
    <property type="entry name" value="Salp15"/>
</dbReference>
<evidence type="ECO:0000256" key="1">
    <source>
        <dbReference type="ARBA" id="ARBA00004613"/>
    </source>
</evidence>
<feature type="chain" id="PRO_5005517393" evidence="6">
    <location>
        <begin position="20"/>
        <end position="114"/>
    </location>
</feature>
<dbReference type="Gene3D" id="3.40.1620.60">
    <property type="match status" value="1"/>
</dbReference>
<evidence type="ECO:0000256" key="2">
    <source>
        <dbReference type="ARBA" id="ARBA00022525"/>
    </source>
</evidence>
<proteinExistence type="evidence at transcript level"/>
<dbReference type="Pfam" id="PF12115">
    <property type="entry name" value="Salp15"/>
    <property type="match status" value="1"/>
</dbReference>
<keyword evidence="3 6" id="KW-0732">Signal</keyword>
<accession>A0A0K8RC91</accession>
<organism evidence="7">
    <name type="scientific">Ixodes ricinus</name>
    <name type="common">Common tick</name>
    <name type="synonym">Acarus ricinus</name>
    <dbReference type="NCBI Taxonomy" id="34613"/>
    <lineage>
        <taxon>Eukaryota</taxon>
        <taxon>Metazoa</taxon>
        <taxon>Ecdysozoa</taxon>
        <taxon>Arthropoda</taxon>
        <taxon>Chelicerata</taxon>
        <taxon>Arachnida</taxon>
        <taxon>Acari</taxon>
        <taxon>Parasitiformes</taxon>
        <taxon>Ixodida</taxon>
        <taxon>Ixodoidea</taxon>
        <taxon>Ixodidae</taxon>
        <taxon>Ixodinae</taxon>
        <taxon>Ixodes</taxon>
    </lineage>
</organism>
<dbReference type="AlphaFoldDB" id="A0A0K8RC91"/>
<keyword evidence="2" id="KW-0964">Secreted</keyword>
<evidence type="ECO:0000256" key="5">
    <source>
        <dbReference type="ARBA" id="ARBA00034321"/>
    </source>
</evidence>
<keyword evidence="4" id="KW-0325">Glycoprotein</keyword>
<comment type="similarity">
    <text evidence="5">Belongs to the salp15 family.</text>
</comment>
<protein>
    <submittedName>
        <fullName evidence="7">Putative ixostatin</fullName>
    </submittedName>
</protein>
<evidence type="ECO:0000256" key="4">
    <source>
        <dbReference type="ARBA" id="ARBA00023180"/>
    </source>
</evidence>
<name>A0A0K8RC91_IXORI</name>
<comment type="subcellular location">
    <subcellularLocation>
        <location evidence="1">Secreted</location>
    </subcellularLocation>
</comment>
<dbReference type="EMBL" id="GADI01005122">
    <property type="protein sequence ID" value="JAA68686.1"/>
    <property type="molecule type" value="mRNA"/>
</dbReference>
<dbReference type="GO" id="GO:0005576">
    <property type="term" value="C:extracellular region"/>
    <property type="evidence" value="ECO:0007669"/>
    <property type="project" value="UniProtKB-SubCell"/>
</dbReference>
<evidence type="ECO:0000256" key="3">
    <source>
        <dbReference type="ARBA" id="ARBA00022729"/>
    </source>
</evidence>
<evidence type="ECO:0000313" key="7">
    <source>
        <dbReference type="EMBL" id="JAA68686.1"/>
    </source>
</evidence>
<sequence length="114" mass="12770">MQLTLFIVIVTFAHLSCEAQSQVSPGIFGEMNYLPKDCKDRLKQQIEDKCSGHKFQPLLVESTVCKFKCGDEHNNGYTQAQTAQIFFLKDGTPCGHSRVCIKGNCVDTCQMTFV</sequence>
<evidence type="ECO:0000256" key="6">
    <source>
        <dbReference type="SAM" id="SignalP"/>
    </source>
</evidence>